<reference evidence="1" key="1">
    <citation type="submission" date="2023-06" db="EMBL/GenBank/DDBJ databases">
        <authorList>
            <consortium name="Lawrence Berkeley National Laboratory"/>
            <person name="Ahrendt S."/>
            <person name="Sahu N."/>
            <person name="Indic B."/>
            <person name="Wong-Bajracharya J."/>
            <person name="Merenyi Z."/>
            <person name="Ke H.-M."/>
            <person name="Monk M."/>
            <person name="Kocsube S."/>
            <person name="Drula E."/>
            <person name="Lipzen A."/>
            <person name="Balint B."/>
            <person name="Henrissat B."/>
            <person name="Andreopoulos B."/>
            <person name="Martin F.M."/>
            <person name="Harder C.B."/>
            <person name="Rigling D."/>
            <person name="Ford K.L."/>
            <person name="Foster G.D."/>
            <person name="Pangilinan J."/>
            <person name="Papanicolaou A."/>
            <person name="Barry K."/>
            <person name="LaButti K."/>
            <person name="Viragh M."/>
            <person name="Koriabine M."/>
            <person name="Yan M."/>
            <person name="Riley R."/>
            <person name="Champramary S."/>
            <person name="Plett K.L."/>
            <person name="Tsai I.J."/>
            <person name="Slot J."/>
            <person name="Sipos G."/>
            <person name="Plett J."/>
            <person name="Nagy L.G."/>
            <person name="Grigoriev I.V."/>
        </authorList>
    </citation>
    <scope>NUCLEOTIDE SEQUENCE</scope>
    <source>
        <strain evidence="1">HWK02</strain>
    </source>
</reference>
<sequence>MSSARAYESIIQPAVPTSILPAASPLPQELIDTIIDYLHNDARSLRACALIATSWLKRSQQNLFSQITLAERSSLHESKRLTLAEQFSRLIESAPHISTLVQHLVIIESDDIPSHASRWIERSISVLTNILPALTSLKTLNIDFDDSLWCDLPGIHAPFRSASKLRDLRKITISNLHIPSWDRLFALFEDSNVADLCLGNVTIDGLSGDHRQIYIPESVRIPLETLSLSLESRDLWRLPSWLANPSCILKLHVLRKLSIDILHSEEMNAFTRLLETLRIPSLQTIQIRLETLDSTSANHLPDISRFRHVHLLSALQDHLCESEEWISGSMVAHCWEQLLHNFRENVIETVTLMLPEIPSDKFPEAERMHWVALDAALTRADMTHLRCVYIKHERSQRLGYRDGVIKDMFPNLYEKGLLVF</sequence>
<keyword evidence="2" id="KW-1185">Reference proteome</keyword>
<comment type="caution">
    <text evidence="1">The sequence shown here is derived from an EMBL/GenBank/DDBJ whole genome shotgun (WGS) entry which is preliminary data.</text>
</comment>
<name>A0AA39UPI1_9AGAR</name>
<dbReference type="AlphaFoldDB" id="A0AA39UPI1"/>
<organism evidence="1 2">
    <name type="scientific">Armillaria luteobubalina</name>
    <dbReference type="NCBI Taxonomy" id="153913"/>
    <lineage>
        <taxon>Eukaryota</taxon>
        <taxon>Fungi</taxon>
        <taxon>Dikarya</taxon>
        <taxon>Basidiomycota</taxon>
        <taxon>Agaricomycotina</taxon>
        <taxon>Agaricomycetes</taxon>
        <taxon>Agaricomycetidae</taxon>
        <taxon>Agaricales</taxon>
        <taxon>Marasmiineae</taxon>
        <taxon>Physalacriaceae</taxon>
        <taxon>Armillaria</taxon>
    </lineage>
</organism>
<dbReference type="EMBL" id="JAUEPU010000033">
    <property type="protein sequence ID" value="KAK0491789.1"/>
    <property type="molecule type" value="Genomic_DNA"/>
</dbReference>
<dbReference type="Proteomes" id="UP001175228">
    <property type="component" value="Unassembled WGS sequence"/>
</dbReference>
<proteinExistence type="predicted"/>
<evidence type="ECO:0000313" key="1">
    <source>
        <dbReference type="EMBL" id="KAK0491789.1"/>
    </source>
</evidence>
<evidence type="ECO:0008006" key="3">
    <source>
        <dbReference type="Google" id="ProtNLM"/>
    </source>
</evidence>
<protein>
    <recommendedName>
        <fullName evidence="3">F-box domain-containing protein</fullName>
    </recommendedName>
</protein>
<gene>
    <name evidence="1" type="ORF">EDD18DRAFT_540346</name>
</gene>
<evidence type="ECO:0000313" key="2">
    <source>
        <dbReference type="Proteomes" id="UP001175228"/>
    </source>
</evidence>
<accession>A0AA39UPI1</accession>